<dbReference type="PANTHER" id="PTHR37836:SF2">
    <property type="entry name" value="DUF4038 DOMAIN-CONTAINING PROTEIN"/>
    <property type="match status" value="1"/>
</dbReference>
<accession>A0A1I7LMP9</accession>
<dbReference type="InterPro" id="IPR025277">
    <property type="entry name" value="Apiosidase-like_cat_dom"/>
</dbReference>
<dbReference type="InterPro" id="IPR017853">
    <property type="entry name" value="GH"/>
</dbReference>
<feature type="domain" description="Apiosidase-like catalytic" evidence="2">
    <location>
        <begin position="136"/>
        <end position="394"/>
    </location>
</feature>
<evidence type="ECO:0000256" key="1">
    <source>
        <dbReference type="SAM" id="SignalP"/>
    </source>
</evidence>
<dbReference type="Gene3D" id="3.20.20.80">
    <property type="entry name" value="Glycosidases"/>
    <property type="match status" value="1"/>
</dbReference>
<feature type="domain" description="DUF5605" evidence="4">
    <location>
        <begin position="445"/>
        <end position="531"/>
    </location>
</feature>
<dbReference type="EMBL" id="FPBO01000033">
    <property type="protein sequence ID" value="SFV10992.1"/>
    <property type="molecule type" value="Genomic_DNA"/>
</dbReference>
<dbReference type="PANTHER" id="PTHR37836">
    <property type="entry name" value="LMO1036 PROTEIN"/>
    <property type="match status" value="1"/>
</dbReference>
<gene>
    <name evidence="5" type="ORF">SAMN05216552_10333</name>
</gene>
<dbReference type="Gene3D" id="2.60.40.3950">
    <property type="match status" value="1"/>
</dbReference>
<dbReference type="RefSeq" id="WP_229490773.1">
    <property type="nucleotide sequence ID" value="NZ_FPBO01000033.1"/>
</dbReference>
<protein>
    <recommendedName>
        <fullName evidence="7">DUF5060 domain-containing protein</fullName>
    </recommendedName>
</protein>
<evidence type="ECO:0000259" key="4">
    <source>
        <dbReference type="Pfam" id="PF18310"/>
    </source>
</evidence>
<proteinExistence type="predicted"/>
<feature type="chain" id="PRO_5011751613" description="DUF5060 domain-containing protein" evidence="1">
    <location>
        <begin position="25"/>
        <end position="535"/>
    </location>
</feature>
<dbReference type="InterPro" id="IPR041239">
    <property type="entry name" value="DUF5605"/>
</dbReference>
<dbReference type="InterPro" id="IPR013783">
    <property type="entry name" value="Ig-like_fold"/>
</dbReference>
<evidence type="ECO:0000313" key="5">
    <source>
        <dbReference type="EMBL" id="SFV10992.1"/>
    </source>
</evidence>
<dbReference type="Gene3D" id="2.60.40.10">
    <property type="entry name" value="Immunoglobulins"/>
    <property type="match status" value="1"/>
</dbReference>
<sequence length="535" mass="60741">MRRLFLLALACGYALCAPMSAARAQGGPQVDRYGLAAANGPVERWGSAEIALTGPSGGNPFLEVDLSATFRQGARTLRVAGFYDGDGQYRVRFMPPEAGEWEYETHSNRAELDGRKGRLTAVAPSAGNHGPVRVKGTHHFAYEDGTPFWQVGTTSYAWIHQTEELQRQTLQTLAGAPFNKLRMAVFPNHDDKNEPPRFPFAGRPPKAWDLARFNPAFFRNLEQRVSQLRALGIEADLILFHPYDKGYWGFDRLPADVNERYLRYVVARLGAYRNVWWSMANEFDFLKEKTMPEWDRYFEIVQASDPYQHLRSIHNAFVLYNHTKPWVTHVSVQSGAIAEDFERAVLFRDVYNKPVVYDEVKYEGDFSRRWGQLTPQAMVLRFWMGAIAGTYVGHSESYEDPRGMMWLAKGGGLKGQSPPRLAFFRKILAESPAEGLEPIDKWQNHPFAGKHAQYYLGYFGLGTPASWPFVLFKTGLADGMRFRAEVIDTWNMAVTPVDGVFEIVKRDNYTYADKNGRAIALPGRPYMALRIVRVP</sequence>
<dbReference type="AlphaFoldDB" id="A0A1I7LMP9"/>
<feature type="domain" description="DUF5060" evidence="3">
    <location>
        <begin position="42"/>
        <end position="108"/>
    </location>
</feature>
<dbReference type="InterPro" id="IPR032260">
    <property type="entry name" value="DUF5060"/>
</dbReference>
<feature type="signal peptide" evidence="1">
    <location>
        <begin position="1"/>
        <end position="24"/>
    </location>
</feature>
<dbReference type="Proteomes" id="UP000199391">
    <property type="component" value="Unassembled WGS sequence"/>
</dbReference>
<keyword evidence="1" id="KW-0732">Signal</keyword>
<reference evidence="6" key="1">
    <citation type="submission" date="2016-10" db="EMBL/GenBank/DDBJ databases">
        <authorList>
            <person name="Varghese N."/>
            <person name="Submissions S."/>
        </authorList>
    </citation>
    <scope>NUCLEOTIDE SEQUENCE [LARGE SCALE GENOMIC DNA]</scope>
    <source>
        <strain evidence="6">CGMCC 1.11014</strain>
    </source>
</reference>
<evidence type="ECO:0000259" key="2">
    <source>
        <dbReference type="Pfam" id="PF13204"/>
    </source>
</evidence>
<evidence type="ECO:0008006" key="7">
    <source>
        <dbReference type="Google" id="ProtNLM"/>
    </source>
</evidence>
<organism evidence="5 6">
    <name type="scientific">Pseudoduganella namucuonensis</name>
    <dbReference type="NCBI Taxonomy" id="1035707"/>
    <lineage>
        <taxon>Bacteria</taxon>
        <taxon>Pseudomonadati</taxon>
        <taxon>Pseudomonadota</taxon>
        <taxon>Betaproteobacteria</taxon>
        <taxon>Burkholderiales</taxon>
        <taxon>Oxalobacteraceae</taxon>
        <taxon>Telluria group</taxon>
        <taxon>Pseudoduganella</taxon>
    </lineage>
</organism>
<evidence type="ECO:0000259" key="3">
    <source>
        <dbReference type="Pfam" id="PF16586"/>
    </source>
</evidence>
<evidence type="ECO:0000313" key="6">
    <source>
        <dbReference type="Proteomes" id="UP000199391"/>
    </source>
</evidence>
<dbReference type="STRING" id="1035707.SAMN05216552_10333"/>
<keyword evidence="6" id="KW-1185">Reference proteome</keyword>
<dbReference type="Pfam" id="PF13204">
    <property type="entry name" value="Apiosidase"/>
    <property type="match status" value="1"/>
</dbReference>
<dbReference type="Pfam" id="PF18310">
    <property type="entry name" value="DUF5605"/>
    <property type="match status" value="1"/>
</dbReference>
<dbReference type="SUPFAM" id="SSF51445">
    <property type="entry name" value="(Trans)glycosidases"/>
    <property type="match status" value="1"/>
</dbReference>
<dbReference type="Pfam" id="PF16586">
    <property type="entry name" value="DUF5060"/>
    <property type="match status" value="1"/>
</dbReference>
<name>A0A1I7LMP9_9BURK</name>